<dbReference type="InterPro" id="IPR009100">
    <property type="entry name" value="AcylCoA_DH/oxidase_NM_dom_sf"/>
</dbReference>
<dbReference type="GO" id="GO:0046872">
    <property type="term" value="F:metal ion binding"/>
    <property type="evidence" value="ECO:0007669"/>
    <property type="project" value="UniProtKB-KW"/>
</dbReference>
<dbReference type="SMART" id="SM01117">
    <property type="entry name" value="Cyt-b5"/>
    <property type="match status" value="1"/>
</dbReference>
<keyword evidence="3" id="KW-0408">Iron</keyword>
<evidence type="ECO:0000259" key="4">
    <source>
        <dbReference type="PROSITE" id="PS50255"/>
    </source>
</evidence>
<proteinExistence type="predicted"/>
<feature type="domain" description="Cytochrome b5 heme-binding" evidence="4">
    <location>
        <begin position="10"/>
        <end position="85"/>
    </location>
</feature>
<dbReference type="GO" id="GO:0005737">
    <property type="term" value="C:cytoplasm"/>
    <property type="evidence" value="ECO:0007669"/>
    <property type="project" value="TreeGrafter"/>
</dbReference>
<dbReference type="Gene3D" id="1.10.540.10">
    <property type="entry name" value="Acyl-CoA dehydrogenase/oxidase, N-terminal domain"/>
    <property type="match status" value="1"/>
</dbReference>
<gene>
    <name evidence="5" type="ORF">PGLA1383_LOCUS1194</name>
</gene>
<dbReference type="InterPro" id="IPR051872">
    <property type="entry name" value="Cytochrome_b5/Flavoprotein_Rdt"/>
</dbReference>
<evidence type="ECO:0000256" key="1">
    <source>
        <dbReference type="ARBA" id="ARBA00022617"/>
    </source>
</evidence>
<dbReference type="GO" id="GO:0004128">
    <property type="term" value="F:cytochrome-b5 reductase activity, acting on NAD(P)H"/>
    <property type="evidence" value="ECO:0007669"/>
    <property type="project" value="TreeGrafter"/>
</dbReference>
<dbReference type="Proteomes" id="UP000654075">
    <property type="component" value="Unassembled WGS sequence"/>
</dbReference>
<keyword evidence="1" id="KW-0349">Heme</keyword>
<dbReference type="InterPro" id="IPR036400">
    <property type="entry name" value="Cyt_B5-like_heme/steroid_sf"/>
</dbReference>
<sequence>MAAIAAIASPRVISDAELAEHNKPGNMWLAVNGDVYDMSKFGKMHPGGVKVLEELAGRDVTTEFYELHRHEVLAKYARLRVGRLDSASAQAVNQSFKGVPFAEIPAFQGQMSPYYGESHKRFTEAVQDFVNNELVPIAATQDLSGSYPDRELQMKLGQKGLMVTRMGPGPWMRDAKEMGIEIPGGVEPQEFDYFHEAIAHQEIGRIGLPGFIDSLGAGWLISAPAIYHFGSE</sequence>
<evidence type="ECO:0000313" key="6">
    <source>
        <dbReference type="Proteomes" id="UP000654075"/>
    </source>
</evidence>
<dbReference type="SUPFAM" id="SSF56645">
    <property type="entry name" value="Acyl-CoA dehydrogenase NM domain-like"/>
    <property type="match status" value="1"/>
</dbReference>
<feature type="non-terminal residue" evidence="5">
    <location>
        <position position="232"/>
    </location>
</feature>
<reference evidence="5" key="1">
    <citation type="submission" date="2021-02" db="EMBL/GenBank/DDBJ databases">
        <authorList>
            <person name="Dougan E. K."/>
            <person name="Rhodes N."/>
            <person name="Thang M."/>
            <person name="Chan C."/>
        </authorList>
    </citation>
    <scope>NUCLEOTIDE SEQUENCE</scope>
</reference>
<dbReference type="SUPFAM" id="SSF55856">
    <property type="entry name" value="Cytochrome b5-like heme/steroid binding domain"/>
    <property type="match status" value="1"/>
</dbReference>
<dbReference type="GO" id="GO:0050660">
    <property type="term" value="F:flavin adenine dinucleotide binding"/>
    <property type="evidence" value="ECO:0007669"/>
    <property type="project" value="InterPro"/>
</dbReference>
<dbReference type="PROSITE" id="PS50255">
    <property type="entry name" value="CYTOCHROME_B5_2"/>
    <property type="match status" value="1"/>
</dbReference>
<dbReference type="GO" id="GO:0020037">
    <property type="term" value="F:heme binding"/>
    <property type="evidence" value="ECO:0007669"/>
    <property type="project" value="TreeGrafter"/>
</dbReference>
<dbReference type="InterPro" id="IPR001199">
    <property type="entry name" value="Cyt_B5-like_heme/steroid-bd"/>
</dbReference>
<dbReference type="Pfam" id="PF00173">
    <property type="entry name" value="Cyt-b5"/>
    <property type="match status" value="1"/>
</dbReference>
<evidence type="ECO:0000256" key="3">
    <source>
        <dbReference type="ARBA" id="ARBA00023004"/>
    </source>
</evidence>
<accession>A0A813D665</accession>
<evidence type="ECO:0000313" key="5">
    <source>
        <dbReference type="EMBL" id="CAE8582194.1"/>
    </source>
</evidence>
<dbReference type="GO" id="GO:0016627">
    <property type="term" value="F:oxidoreductase activity, acting on the CH-CH group of donors"/>
    <property type="evidence" value="ECO:0007669"/>
    <property type="project" value="InterPro"/>
</dbReference>
<keyword evidence="2" id="KW-0479">Metal-binding</keyword>
<dbReference type="PANTHER" id="PTHR46237">
    <property type="entry name" value="CYTOCHROME B5 REDUCTASE 4 FAMILY MEMBER"/>
    <property type="match status" value="1"/>
</dbReference>
<dbReference type="OrthoDB" id="313126at2759"/>
<dbReference type="AlphaFoldDB" id="A0A813D665"/>
<dbReference type="InterPro" id="IPR037069">
    <property type="entry name" value="AcylCoA_DH/ox_N_sf"/>
</dbReference>
<keyword evidence="6" id="KW-1185">Reference proteome</keyword>
<comment type="caution">
    <text evidence="5">The sequence shown here is derived from an EMBL/GenBank/DDBJ whole genome shotgun (WGS) entry which is preliminary data.</text>
</comment>
<dbReference type="EMBL" id="CAJNNV010000322">
    <property type="protein sequence ID" value="CAE8582194.1"/>
    <property type="molecule type" value="Genomic_DNA"/>
</dbReference>
<protein>
    <recommendedName>
        <fullName evidence="4">Cytochrome b5 heme-binding domain-containing protein</fullName>
    </recommendedName>
</protein>
<name>A0A813D665_POLGL</name>
<organism evidence="5 6">
    <name type="scientific">Polarella glacialis</name>
    <name type="common">Dinoflagellate</name>
    <dbReference type="NCBI Taxonomy" id="89957"/>
    <lineage>
        <taxon>Eukaryota</taxon>
        <taxon>Sar</taxon>
        <taxon>Alveolata</taxon>
        <taxon>Dinophyceae</taxon>
        <taxon>Suessiales</taxon>
        <taxon>Suessiaceae</taxon>
        <taxon>Polarella</taxon>
    </lineage>
</organism>
<dbReference type="PANTHER" id="PTHR46237:SF1">
    <property type="entry name" value="CYTOCHROME B5 REDUCTASE 4"/>
    <property type="match status" value="1"/>
</dbReference>
<dbReference type="Gene3D" id="3.10.120.10">
    <property type="entry name" value="Cytochrome b5-like heme/steroid binding domain"/>
    <property type="match status" value="1"/>
</dbReference>
<evidence type="ECO:0000256" key="2">
    <source>
        <dbReference type="ARBA" id="ARBA00022723"/>
    </source>
</evidence>